<evidence type="ECO:0000256" key="1">
    <source>
        <dbReference type="SAM" id="MobiDB-lite"/>
    </source>
</evidence>
<evidence type="ECO:0008006" key="4">
    <source>
        <dbReference type="Google" id="ProtNLM"/>
    </source>
</evidence>
<dbReference type="InterPro" id="IPR006912">
    <property type="entry name" value="Harbinger_derived_prot"/>
</dbReference>
<evidence type="ECO:0000313" key="3">
    <source>
        <dbReference type="Proteomes" id="UP000765509"/>
    </source>
</evidence>
<dbReference type="Pfam" id="PF04827">
    <property type="entry name" value="Plant_tran"/>
    <property type="match status" value="1"/>
</dbReference>
<gene>
    <name evidence="2" type="ORF">O181_030728</name>
</gene>
<sequence length="552" mass="62954">MILPAIVDGAQLSSGFTVHRLTDLSKSFTCQPDWTARQTHDSAPTKIGCRTHLKAKIEAVFLVKSLVGLPESVVTRITLRKIMDQETEADFDSFKDSSFLIELLQSESQRRKDLIKDEFIEPFDQDLLNEMIYFSKSEDEDYEIEFNQRQNRKLVVAPSKKLKITRKNTSSSKRKGKRPNIKRNHLEGHQLLMQNFFSNNDHDQNPPDFLNQFKMSKRLFLKIVDQVSKHNSHFTQRKDALGTPGHSSMQKVLAATQQLSYGIGPNGMLSEYIRMADSTALECLIRFCKVIVEIYGPTYLRSPNQSDLERLNCVHSQRGLPGMLGTLDFTFWEWQTCPTGWGGRFQAKGRTPTTVLEVVASYDSWIWSAFFSTPGTCKDIDVFAPDPPIYSPHSSTPSIKSTTDGTDSNVTGYYLCNPFYPPIPPLIPLLTNPKSEKEKLFAKRQRAVLRDAQKAIEQLTSRFEIVKRPCRMWSSNAMGEVIKAVVIIHNMIVEDEREDEGNLTETNEYADFDIQVESTNLPPQVASKIHNRFQRFQPSINSNHLTYGPQIQ</sequence>
<protein>
    <recommendedName>
        <fullName evidence="4">DDE Tnp4 domain-containing protein</fullName>
    </recommendedName>
</protein>
<keyword evidence="3" id="KW-1185">Reference proteome</keyword>
<feature type="region of interest" description="Disordered" evidence="1">
    <location>
        <begin position="164"/>
        <end position="183"/>
    </location>
</feature>
<proteinExistence type="predicted"/>
<name>A0A9Q3CW23_9BASI</name>
<reference evidence="2" key="1">
    <citation type="submission" date="2021-03" db="EMBL/GenBank/DDBJ databases">
        <title>Draft genome sequence of rust myrtle Austropuccinia psidii MF-1, a brazilian biotype.</title>
        <authorList>
            <person name="Quecine M.C."/>
            <person name="Pachon D.M.R."/>
            <person name="Bonatelli M.L."/>
            <person name="Correr F.H."/>
            <person name="Franceschini L.M."/>
            <person name="Leite T.F."/>
            <person name="Margarido G.R.A."/>
            <person name="Almeida C.A."/>
            <person name="Ferrarezi J.A."/>
            <person name="Labate C.A."/>
        </authorList>
    </citation>
    <scope>NUCLEOTIDE SEQUENCE</scope>
    <source>
        <strain evidence="2">MF-1</strain>
    </source>
</reference>
<accession>A0A9Q3CW23</accession>
<dbReference type="Proteomes" id="UP000765509">
    <property type="component" value="Unassembled WGS sequence"/>
</dbReference>
<dbReference type="AlphaFoldDB" id="A0A9Q3CW23"/>
<dbReference type="PANTHER" id="PTHR47150:SF5">
    <property type="entry name" value="OS07G0546750 PROTEIN"/>
    <property type="match status" value="1"/>
</dbReference>
<organism evidence="2 3">
    <name type="scientific">Austropuccinia psidii MF-1</name>
    <dbReference type="NCBI Taxonomy" id="1389203"/>
    <lineage>
        <taxon>Eukaryota</taxon>
        <taxon>Fungi</taxon>
        <taxon>Dikarya</taxon>
        <taxon>Basidiomycota</taxon>
        <taxon>Pucciniomycotina</taxon>
        <taxon>Pucciniomycetes</taxon>
        <taxon>Pucciniales</taxon>
        <taxon>Sphaerophragmiaceae</taxon>
        <taxon>Austropuccinia</taxon>
    </lineage>
</organism>
<evidence type="ECO:0000313" key="2">
    <source>
        <dbReference type="EMBL" id="MBW0491013.1"/>
    </source>
</evidence>
<dbReference type="OrthoDB" id="2668416at2759"/>
<comment type="caution">
    <text evidence="2">The sequence shown here is derived from an EMBL/GenBank/DDBJ whole genome shotgun (WGS) entry which is preliminary data.</text>
</comment>
<dbReference type="EMBL" id="AVOT02010870">
    <property type="protein sequence ID" value="MBW0491013.1"/>
    <property type="molecule type" value="Genomic_DNA"/>
</dbReference>
<dbReference type="PANTHER" id="PTHR47150">
    <property type="entry name" value="OS12G0169200 PROTEIN"/>
    <property type="match status" value="1"/>
</dbReference>